<dbReference type="Gene3D" id="3.40.1350.10">
    <property type="match status" value="1"/>
</dbReference>
<feature type="non-terminal residue" evidence="1">
    <location>
        <position position="1"/>
    </location>
</feature>
<accession>A0A383F0V9</accession>
<dbReference type="InterPro" id="IPR011856">
    <property type="entry name" value="tRNA_endonuc-like_dom_sf"/>
</dbReference>
<dbReference type="AlphaFoldDB" id="A0A383F0V9"/>
<reference evidence="1" key="1">
    <citation type="submission" date="2018-05" db="EMBL/GenBank/DDBJ databases">
        <authorList>
            <person name="Lanie J.A."/>
            <person name="Ng W.-L."/>
            <person name="Kazmierczak K.M."/>
            <person name="Andrzejewski T.M."/>
            <person name="Davidsen T.M."/>
            <person name="Wayne K.J."/>
            <person name="Tettelin H."/>
            <person name="Glass J.I."/>
            <person name="Rusch D."/>
            <person name="Podicherti R."/>
            <person name="Tsui H.-C.T."/>
            <person name="Winkler M.E."/>
        </authorList>
    </citation>
    <scope>NUCLEOTIDE SEQUENCE</scope>
</reference>
<proteinExistence type="predicted"/>
<gene>
    <name evidence="1" type="ORF">METZ01_LOCUS515338</name>
</gene>
<dbReference type="InterPro" id="IPR003509">
    <property type="entry name" value="UPF0102_YraN-like"/>
</dbReference>
<protein>
    <submittedName>
        <fullName evidence="1">Uncharacterized protein</fullName>
    </submittedName>
</protein>
<dbReference type="Pfam" id="PF02021">
    <property type="entry name" value="UPF0102"/>
    <property type="match status" value="1"/>
</dbReference>
<dbReference type="GO" id="GO:0003676">
    <property type="term" value="F:nucleic acid binding"/>
    <property type="evidence" value="ECO:0007669"/>
    <property type="project" value="InterPro"/>
</dbReference>
<sequence>VLVFVEVRARSTSSLVSGYDSLSPRKRKVLLRVCKGYLNQRKQRPEHFRLDVMEVDLPSDAKGKPEIFHHENVALFPPRFH</sequence>
<dbReference type="EMBL" id="UINC01230378">
    <property type="protein sequence ID" value="SVE62484.1"/>
    <property type="molecule type" value="Genomic_DNA"/>
</dbReference>
<evidence type="ECO:0000313" key="1">
    <source>
        <dbReference type="EMBL" id="SVE62484.1"/>
    </source>
</evidence>
<name>A0A383F0V9_9ZZZZ</name>
<organism evidence="1">
    <name type="scientific">marine metagenome</name>
    <dbReference type="NCBI Taxonomy" id="408172"/>
    <lineage>
        <taxon>unclassified sequences</taxon>
        <taxon>metagenomes</taxon>
        <taxon>ecological metagenomes</taxon>
    </lineage>
</organism>